<accession>A0A830EJM1</accession>
<reference evidence="2" key="4">
    <citation type="journal article" date="2023" name="Microbiol. Resour. Announc.">
        <title>Complete Genome Sequence of Vulcanisaeta souniana Strain IC-059, a Hyperthermophilic Archaeon Isolated from Hot Spring Water in Japan.</title>
        <authorList>
            <person name="Kato S."/>
            <person name="Itoh T."/>
            <person name="Wu L."/>
            <person name="Ma J."/>
            <person name="Ohkuma M."/>
        </authorList>
    </citation>
    <scope>NUCLEOTIDE SEQUENCE</scope>
    <source>
        <strain evidence="2">JCM 11219</strain>
    </source>
</reference>
<reference evidence="3" key="2">
    <citation type="submission" date="2020-09" db="EMBL/GenBank/DDBJ databases">
        <authorList>
            <person name="Sun Q."/>
            <person name="Ohkuma M."/>
        </authorList>
    </citation>
    <scope>NUCLEOTIDE SEQUENCE</scope>
    <source>
        <strain evidence="3">JCM 11219</strain>
    </source>
</reference>
<reference evidence="3" key="1">
    <citation type="journal article" date="2014" name="Int. J. Syst. Evol. Microbiol.">
        <title>Complete genome sequence of Corynebacterium casei LMG S-19264T (=DSM 44701T), isolated from a smear-ripened cheese.</title>
        <authorList>
            <consortium name="US DOE Joint Genome Institute (JGI-PGF)"/>
            <person name="Walter F."/>
            <person name="Albersmeier A."/>
            <person name="Kalinowski J."/>
            <person name="Ruckert C."/>
        </authorList>
    </citation>
    <scope>NUCLEOTIDE SEQUENCE</scope>
    <source>
        <strain evidence="3">JCM 11219</strain>
    </source>
</reference>
<reference evidence="5" key="3">
    <citation type="submission" date="2022-09" db="EMBL/GenBank/DDBJ databases">
        <title>Complete genome sequence of Vulcanisaeta souniana.</title>
        <authorList>
            <person name="Kato S."/>
            <person name="Itoh T."/>
            <person name="Ohkuma M."/>
        </authorList>
    </citation>
    <scope>NUCLEOTIDE SEQUENCE [LARGE SCALE GENOMIC DNA]</scope>
    <source>
        <strain evidence="5">JCM 11219</strain>
    </source>
</reference>
<evidence type="ECO:0000313" key="2">
    <source>
        <dbReference type="EMBL" id="BDR93043.1"/>
    </source>
</evidence>
<sequence length="61" mass="7039">MKLIEELMNIMLQEYGALVLTVVSTVLSIVIVALYAELLRNNILLIKELGRVIQWINWVIK</sequence>
<feature type="transmembrane region" description="Helical" evidence="1">
    <location>
        <begin position="15"/>
        <end position="36"/>
    </location>
</feature>
<protein>
    <submittedName>
        <fullName evidence="3">Uncharacterized protein</fullName>
    </submittedName>
</protein>
<gene>
    <name evidence="3" type="ORF">GCM10007112_20190</name>
    <name evidence="2" type="ORF">Vsou_21360</name>
</gene>
<dbReference type="EMBL" id="BMNM01000010">
    <property type="protein sequence ID" value="GGI83316.1"/>
    <property type="molecule type" value="Genomic_DNA"/>
</dbReference>
<dbReference type="AlphaFoldDB" id="A0A830EJM1"/>
<evidence type="ECO:0000256" key="1">
    <source>
        <dbReference type="SAM" id="Phobius"/>
    </source>
</evidence>
<keyword evidence="1" id="KW-0472">Membrane</keyword>
<dbReference type="Proteomes" id="UP001060771">
    <property type="component" value="Chromosome"/>
</dbReference>
<keyword evidence="1" id="KW-0812">Transmembrane</keyword>
<evidence type="ECO:0000313" key="4">
    <source>
        <dbReference type="Proteomes" id="UP000657075"/>
    </source>
</evidence>
<dbReference type="RefSeq" id="WP_243680393.1">
    <property type="nucleotide sequence ID" value="NZ_BBBK01000010.1"/>
</dbReference>
<proteinExistence type="predicted"/>
<evidence type="ECO:0000313" key="5">
    <source>
        <dbReference type="Proteomes" id="UP001060771"/>
    </source>
</evidence>
<dbReference type="Proteomes" id="UP000657075">
    <property type="component" value="Unassembled WGS sequence"/>
</dbReference>
<keyword evidence="5" id="KW-1185">Reference proteome</keyword>
<organism evidence="3 4">
    <name type="scientific">Vulcanisaeta souniana JCM 11219</name>
    <dbReference type="NCBI Taxonomy" id="1293586"/>
    <lineage>
        <taxon>Archaea</taxon>
        <taxon>Thermoproteota</taxon>
        <taxon>Thermoprotei</taxon>
        <taxon>Thermoproteales</taxon>
        <taxon>Thermoproteaceae</taxon>
        <taxon>Vulcanisaeta</taxon>
    </lineage>
</organism>
<evidence type="ECO:0000313" key="3">
    <source>
        <dbReference type="EMBL" id="GGI83316.1"/>
    </source>
</evidence>
<keyword evidence="1" id="KW-1133">Transmembrane helix</keyword>
<name>A0A830EJM1_9CREN</name>
<dbReference type="EMBL" id="AP026830">
    <property type="protein sequence ID" value="BDR93043.1"/>
    <property type="molecule type" value="Genomic_DNA"/>
</dbReference>